<evidence type="ECO:0000313" key="1">
    <source>
        <dbReference type="EMBL" id="QTQ06825.1"/>
    </source>
</evidence>
<protein>
    <submittedName>
        <fullName evidence="1">Uncharacterized protein</fullName>
    </submittedName>
</protein>
<organism evidence="1 2">
    <name type="scientific">Aeromonas phage PVN03</name>
    <dbReference type="NCBI Taxonomy" id="2822864"/>
    <lineage>
        <taxon>Viruses</taxon>
        <taxon>Duplodnaviria</taxon>
        <taxon>Heunggongvirae</taxon>
        <taxon>Uroviricota</taxon>
        <taxon>Caudoviricetes</taxon>
        <taxon>Chaseviridae</taxon>
        <taxon>Nefertitivirinae</taxon>
        <taxon>Phayathaivirus</taxon>
        <taxon>Phayathaivirus PVN03</taxon>
    </lineage>
</organism>
<dbReference type="EMBL" id="MW380983">
    <property type="protein sequence ID" value="QTQ06825.1"/>
    <property type="molecule type" value="Genomic_DNA"/>
</dbReference>
<sequence length="78" mass="9018">MKKQEILECVRFNNDLSVPGYKEITHPKNPGKTYTPVHAVFMHTDTGEWVDAVTYCDEQTGVMYCRRADDFAKFSEVK</sequence>
<dbReference type="GeneID" id="80832478"/>
<reference evidence="1 2" key="1">
    <citation type="submission" date="2020-12" db="EMBL/GenBank/DDBJ databases">
        <title>Genomic analysis of Aeromonas hydrophila bacteriophages isolated in striped catfish farms in the Mekong Delta, Vietnam.</title>
        <authorList>
            <person name="Hoang H.A."/>
            <person name="Quang V.T."/>
            <person name="Phi N.L."/>
            <person name="Thi X.T."/>
            <person name="Nguyen N.H."/>
        </authorList>
    </citation>
    <scope>NUCLEOTIDE SEQUENCE [LARGE SCALE GENOMIC DNA]</scope>
</reference>
<evidence type="ECO:0000313" key="2">
    <source>
        <dbReference type="Proteomes" id="UP000827344"/>
    </source>
</evidence>
<dbReference type="KEGG" id="vg:80832478"/>
<keyword evidence="2" id="KW-1185">Reference proteome</keyword>
<name>A0AAE7USB8_9CAUD</name>
<dbReference type="Proteomes" id="UP000827344">
    <property type="component" value="Segment"/>
</dbReference>
<accession>A0AAE7USB8</accession>
<dbReference type="RefSeq" id="YP_010845325.1">
    <property type="nucleotide sequence ID" value="NC_079188.1"/>
</dbReference>
<proteinExistence type="predicted"/>